<evidence type="ECO:0000313" key="5">
    <source>
        <dbReference type="Proteomes" id="UP000253517"/>
    </source>
</evidence>
<sequence length="267" mass="30132">MTTFYYNKVIWITGASSGIGRGMALYLNQIGNCTLILSARRKELLQMLARECSNVKAHVLPLDMEDFSQASHWVKKALELAGRIDILINNAGIGQLGNSLDTLDEVEEKIMKINYFGNVALSKAVCRYFIENSIHGQIVVISSVLGQFSQPRLATYAASKHALYGYYEGFREEVRKYGIRIQIVSPGFIQTDVTLNSLTPDGKKLNKNSPAQEKGMSTETFAKKLSKVIIKKKEHAYIGGPEILAAYFKRFLPDFFYFLMRKFVFKT</sequence>
<dbReference type="GO" id="GO:0016491">
    <property type="term" value="F:oxidoreductase activity"/>
    <property type="evidence" value="ECO:0007669"/>
    <property type="project" value="UniProtKB-KW"/>
</dbReference>
<dbReference type="PANTHER" id="PTHR44196:SF1">
    <property type="entry name" value="DEHYDROGENASE_REDUCTASE SDR FAMILY MEMBER 7B"/>
    <property type="match status" value="1"/>
</dbReference>
<dbReference type="RefSeq" id="WP_037357725.1">
    <property type="nucleotide sequence ID" value="NZ_BHZF01000001.1"/>
</dbReference>
<reference evidence="4 5" key="1">
    <citation type="submission" date="2018-07" db="EMBL/GenBank/DDBJ databases">
        <title>Genomic Encyclopedia of Type Strains, Phase IV (KMG-IV): sequencing the most valuable type-strain genomes for metagenomic binning, comparative biology and taxonomic classification.</title>
        <authorList>
            <person name="Goeker M."/>
        </authorList>
    </citation>
    <scope>NUCLEOTIDE SEQUENCE [LARGE SCALE GENOMIC DNA]</scope>
    <source>
        <strain evidence="4 5">DSM 21410</strain>
    </source>
</reference>
<dbReference type="InterPro" id="IPR002347">
    <property type="entry name" value="SDR_fam"/>
</dbReference>
<comment type="similarity">
    <text evidence="1 3">Belongs to the short-chain dehydrogenases/reductases (SDR) family.</text>
</comment>
<gene>
    <name evidence="4" type="ORF">DES35_101190</name>
</gene>
<evidence type="ECO:0000313" key="4">
    <source>
        <dbReference type="EMBL" id="RCX04912.1"/>
    </source>
</evidence>
<dbReference type="Pfam" id="PF00106">
    <property type="entry name" value="adh_short"/>
    <property type="match status" value="1"/>
</dbReference>
<name>A0A369A6E3_9FLAO</name>
<dbReference type="PRINTS" id="PR00080">
    <property type="entry name" value="SDRFAMILY"/>
</dbReference>
<evidence type="ECO:0000256" key="1">
    <source>
        <dbReference type="ARBA" id="ARBA00006484"/>
    </source>
</evidence>
<keyword evidence="2" id="KW-0560">Oxidoreductase</keyword>
<dbReference type="AlphaFoldDB" id="A0A369A6E3"/>
<proteinExistence type="inferred from homology"/>
<dbReference type="Gene3D" id="3.40.50.720">
    <property type="entry name" value="NAD(P)-binding Rossmann-like Domain"/>
    <property type="match status" value="1"/>
</dbReference>
<evidence type="ECO:0000256" key="2">
    <source>
        <dbReference type="ARBA" id="ARBA00023002"/>
    </source>
</evidence>
<dbReference type="GO" id="GO:0016020">
    <property type="term" value="C:membrane"/>
    <property type="evidence" value="ECO:0007669"/>
    <property type="project" value="TreeGrafter"/>
</dbReference>
<accession>A0A369A6E3</accession>
<dbReference type="SUPFAM" id="SSF51735">
    <property type="entry name" value="NAD(P)-binding Rossmann-fold domains"/>
    <property type="match status" value="1"/>
</dbReference>
<dbReference type="InterPro" id="IPR036291">
    <property type="entry name" value="NAD(P)-bd_dom_sf"/>
</dbReference>
<protein>
    <submittedName>
        <fullName evidence="4">Short-subunit dehydrogenase</fullName>
    </submittedName>
</protein>
<dbReference type="PANTHER" id="PTHR44196">
    <property type="entry name" value="DEHYDROGENASE/REDUCTASE SDR FAMILY MEMBER 7B"/>
    <property type="match status" value="1"/>
</dbReference>
<dbReference type="InterPro" id="IPR020904">
    <property type="entry name" value="Sc_DH/Rdtase_CS"/>
</dbReference>
<dbReference type="PROSITE" id="PS00061">
    <property type="entry name" value="ADH_SHORT"/>
    <property type="match status" value="1"/>
</dbReference>
<comment type="caution">
    <text evidence="4">The sequence shown here is derived from an EMBL/GenBank/DDBJ whole genome shotgun (WGS) entry which is preliminary data.</text>
</comment>
<dbReference type="Proteomes" id="UP000253517">
    <property type="component" value="Unassembled WGS sequence"/>
</dbReference>
<dbReference type="EMBL" id="QPJS01000001">
    <property type="protein sequence ID" value="RCX04912.1"/>
    <property type="molecule type" value="Genomic_DNA"/>
</dbReference>
<keyword evidence="5" id="KW-1185">Reference proteome</keyword>
<dbReference type="PRINTS" id="PR00081">
    <property type="entry name" value="GDHRDH"/>
</dbReference>
<evidence type="ECO:0000256" key="3">
    <source>
        <dbReference type="RuleBase" id="RU000363"/>
    </source>
</evidence>
<organism evidence="4 5">
    <name type="scientific">Schleiferia thermophila</name>
    <dbReference type="NCBI Taxonomy" id="884107"/>
    <lineage>
        <taxon>Bacteria</taxon>
        <taxon>Pseudomonadati</taxon>
        <taxon>Bacteroidota</taxon>
        <taxon>Flavobacteriia</taxon>
        <taxon>Flavobacteriales</taxon>
        <taxon>Schleiferiaceae</taxon>
        <taxon>Schleiferia</taxon>
    </lineage>
</organism>